<dbReference type="AlphaFoldDB" id="A0A7S1W7M8"/>
<protein>
    <submittedName>
        <fullName evidence="2">Uncharacterized protein</fullName>
    </submittedName>
</protein>
<dbReference type="Gene3D" id="3.10.20.90">
    <property type="entry name" value="Phosphatidylinositol 3-kinase Catalytic Subunit, Chain A, domain 1"/>
    <property type="match status" value="1"/>
</dbReference>
<name>A0A7S1W7M8_NEODS</name>
<feature type="region of interest" description="Disordered" evidence="1">
    <location>
        <begin position="1"/>
        <end position="22"/>
    </location>
</feature>
<dbReference type="EMBL" id="HBGF01050409">
    <property type="protein sequence ID" value="CAD9152745.1"/>
    <property type="molecule type" value="Transcribed_RNA"/>
</dbReference>
<evidence type="ECO:0000256" key="1">
    <source>
        <dbReference type="SAM" id="MobiDB-lite"/>
    </source>
</evidence>
<sequence length="227" mass="24381">MGPKKAAEPAPPVEAPQELDPSVIAAREAMDRQHAEDRKAFERGELEARRRVEALEAVSAKCVVWEKERRLNPASSEKRTQAAPGTEKVFIKLLTGNRAVPQQTYEFPFEADMTMGALKKKIFAAAGERGATRALRGWFAPANQTLMLSGKELGAPEEEPVSEPAGTPRAPPGKEAAAAPQQPPPPTPPADPNASTLSALKVYPGATLHLALRTPEPTADMIPSKLK</sequence>
<gene>
    <name evidence="2" type="ORF">NDES1114_LOCUS33751</name>
</gene>
<feature type="region of interest" description="Disordered" evidence="1">
    <location>
        <begin position="155"/>
        <end position="197"/>
    </location>
</feature>
<feature type="compositionally biased region" description="Pro residues" evidence="1">
    <location>
        <begin position="181"/>
        <end position="191"/>
    </location>
</feature>
<reference evidence="2" key="1">
    <citation type="submission" date="2021-01" db="EMBL/GenBank/DDBJ databases">
        <authorList>
            <person name="Corre E."/>
            <person name="Pelletier E."/>
            <person name="Niang G."/>
            <person name="Scheremetjew M."/>
            <person name="Finn R."/>
            <person name="Kale V."/>
            <person name="Holt S."/>
            <person name="Cochrane G."/>
            <person name="Meng A."/>
            <person name="Brown T."/>
            <person name="Cohen L."/>
        </authorList>
    </citation>
    <scope>NUCLEOTIDE SEQUENCE</scope>
    <source>
        <strain evidence="2">CCAP 1951/1</strain>
    </source>
</reference>
<accession>A0A7S1W7M8</accession>
<organism evidence="2">
    <name type="scientific">Neobodo designis</name>
    <name type="common">Flagellated protozoan</name>
    <name type="synonym">Bodo designis</name>
    <dbReference type="NCBI Taxonomy" id="312471"/>
    <lineage>
        <taxon>Eukaryota</taxon>
        <taxon>Discoba</taxon>
        <taxon>Euglenozoa</taxon>
        <taxon>Kinetoplastea</taxon>
        <taxon>Metakinetoplastina</taxon>
        <taxon>Neobodonida</taxon>
        <taxon>Neobodo</taxon>
    </lineage>
</organism>
<proteinExistence type="predicted"/>
<evidence type="ECO:0000313" key="2">
    <source>
        <dbReference type="EMBL" id="CAD9152745.1"/>
    </source>
</evidence>